<dbReference type="Proteomes" id="UP000032061">
    <property type="component" value="Unassembled WGS sequence"/>
</dbReference>
<protein>
    <submittedName>
        <fullName evidence="1">Uncharacterized protein</fullName>
    </submittedName>
</protein>
<evidence type="ECO:0000313" key="3">
    <source>
        <dbReference type="Proteomes" id="UP000032061"/>
    </source>
</evidence>
<gene>
    <name evidence="2" type="ORF">B0A73_11220</name>
    <name evidence="1" type="ORF">IW18_21960</name>
</gene>
<organism evidence="1 3">
    <name type="scientific">Flavobacterium hibernum</name>
    <dbReference type="NCBI Taxonomy" id="37752"/>
    <lineage>
        <taxon>Bacteria</taxon>
        <taxon>Pseudomonadati</taxon>
        <taxon>Bacteroidota</taxon>
        <taxon>Flavobacteriia</taxon>
        <taxon>Flavobacteriales</taxon>
        <taxon>Flavobacteriaceae</taxon>
        <taxon>Flavobacterium</taxon>
    </lineage>
</organism>
<evidence type="ECO:0000313" key="2">
    <source>
        <dbReference type="EMBL" id="OXA87488.1"/>
    </source>
</evidence>
<dbReference type="AlphaFoldDB" id="A0A0D0EUW8"/>
<dbReference type="RefSeq" id="WP_041520350.1">
    <property type="nucleotide sequence ID" value="NZ_JPRK01000027.1"/>
</dbReference>
<reference evidence="1 3" key="1">
    <citation type="submission" date="2015-01" db="EMBL/GenBank/DDBJ databases">
        <title>Genome of Flavobacterium hibernum DSM 12611.</title>
        <authorList>
            <person name="Stropko S.J."/>
            <person name="Pipes S.E."/>
            <person name="Newman J.D."/>
        </authorList>
    </citation>
    <scope>NUCLEOTIDE SEQUENCE [LARGE SCALE GENOMIC DNA]</scope>
    <source>
        <strain evidence="1 3">DSM 12611</strain>
    </source>
</reference>
<dbReference type="STRING" id="37752.IW18_21960"/>
<dbReference type="Proteomes" id="UP000198302">
    <property type="component" value="Unassembled WGS sequence"/>
</dbReference>
<evidence type="ECO:0000313" key="1">
    <source>
        <dbReference type="EMBL" id="KIO50621.1"/>
    </source>
</evidence>
<accession>A0A0D0EUW8</accession>
<dbReference type="EMBL" id="JPRK01000027">
    <property type="protein sequence ID" value="KIO50621.1"/>
    <property type="molecule type" value="Genomic_DNA"/>
</dbReference>
<comment type="caution">
    <text evidence="1">The sequence shown here is derived from an EMBL/GenBank/DDBJ whole genome shotgun (WGS) entry which is preliminary data.</text>
</comment>
<dbReference type="EMBL" id="MUGX01000012">
    <property type="protein sequence ID" value="OXA87488.1"/>
    <property type="molecule type" value="Genomic_DNA"/>
</dbReference>
<keyword evidence="4" id="KW-1185">Reference proteome</keyword>
<proteinExistence type="predicted"/>
<name>A0A0D0EUW8_9FLAO</name>
<sequence length="110" mass="12875">MTIIRKNPLFEIYVENDYLIVHNTDYKKDNGKFEIESIAHVELIRHLSFLNKIIEVTFGLNVPSKSDELRINTENGFKDIVLTNCNIKEVEILIYEINQLLLKSKKPDLL</sequence>
<reference evidence="2 4" key="2">
    <citation type="submission" date="2016-11" db="EMBL/GenBank/DDBJ databases">
        <title>Whole genomes of Flavobacteriaceae.</title>
        <authorList>
            <person name="Stine C."/>
            <person name="Li C."/>
            <person name="Tadesse D."/>
        </authorList>
    </citation>
    <scope>NUCLEOTIDE SEQUENCE [LARGE SCALE GENOMIC DNA]</scope>
    <source>
        <strain evidence="2 4">ATCC 51468</strain>
    </source>
</reference>
<dbReference type="OrthoDB" id="1363248at2"/>
<evidence type="ECO:0000313" key="4">
    <source>
        <dbReference type="Proteomes" id="UP000198302"/>
    </source>
</evidence>